<evidence type="ECO:0000256" key="3">
    <source>
        <dbReference type="ARBA" id="ARBA00022840"/>
    </source>
</evidence>
<keyword evidence="9" id="KW-0378">Hydrolase</keyword>
<feature type="compositionally biased region" description="Basic and acidic residues" evidence="7">
    <location>
        <begin position="411"/>
        <end position="425"/>
    </location>
</feature>
<evidence type="ECO:0000256" key="7">
    <source>
        <dbReference type="SAM" id="MobiDB-lite"/>
    </source>
</evidence>
<dbReference type="OrthoDB" id="3176171at2759"/>
<dbReference type="SUPFAM" id="SSF52540">
    <property type="entry name" value="P-loop containing nucleoside triphosphate hydrolases"/>
    <property type="match status" value="1"/>
</dbReference>
<dbReference type="CDD" id="cd00106">
    <property type="entry name" value="KISc"/>
    <property type="match status" value="1"/>
</dbReference>
<proteinExistence type="inferred from homology"/>
<dbReference type="GO" id="GO:0016787">
    <property type="term" value="F:hydrolase activity"/>
    <property type="evidence" value="ECO:0007669"/>
    <property type="project" value="UniProtKB-KW"/>
</dbReference>
<dbReference type="GO" id="GO:0007052">
    <property type="term" value="P:mitotic spindle organization"/>
    <property type="evidence" value="ECO:0007669"/>
    <property type="project" value="TreeGrafter"/>
</dbReference>
<dbReference type="PROSITE" id="PS50067">
    <property type="entry name" value="KINESIN_MOTOR_2"/>
    <property type="match status" value="1"/>
</dbReference>
<dbReference type="EMBL" id="KZ989114">
    <property type="protein sequence ID" value="RKP28166.1"/>
    <property type="molecule type" value="Genomic_DNA"/>
</dbReference>
<dbReference type="GO" id="GO:0003777">
    <property type="term" value="F:microtubule motor activity"/>
    <property type="evidence" value="ECO:0007669"/>
    <property type="project" value="InterPro"/>
</dbReference>
<name>A0A4P9Z6E4_9FUNG</name>
<keyword evidence="2 5" id="KW-0547">Nucleotide-binding</keyword>
<keyword evidence="10" id="KW-1185">Reference proteome</keyword>
<evidence type="ECO:0000313" key="9">
    <source>
        <dbReference type="EMBL" id="RKP28166.1"/>
    </source>
</evidence>
<feature type="region of interest" description="Disordered" evidence="7">
    <location>
        <begin position="466"/>
        <end position="500"/>
    </location>
</feature>
<evidence type="ECO:0000313" key="10">
    <source>
        <dbReference type="Proteomes" id="UP000278143"/>
    </source>
</evidence>
<feature type="compositionally biased region" description="Low complexity" evidence="7">
    <location>
        <begin position="22"/>
        <end position="35"/>
    </location>
</feature>
<dbReference type="PRINTS" id="PR00380">
    <property type="entry name" value="KINESINHEAVY"/>
</dbReference>
<dbReference type="InterPro" id="IPR027417">
    <property type="entry name" value="P-loop_NTPase"/>
</dbReference>
<dbReference type="PANTHER" id="PTHR47969:SF9">
    <property type="entry name" value="KINESIN-LIKE PROTEIN"/>
    <property type="match status" value="1"/>
</dbReference>
<dbReference type="InterPro" id="IPR027640">
    <property type="entry name" value="Kinesin-like_fam"/>
</dbReference>
<comment type="similarity">
    <text evidence="5 6">Belongs to the TRAFAC class myosin-kinesin ATPase superfamily. Kinesin family.</text>
</comment>
<dbReference type="GO" id="GO:0005874">
    <property type="term" value="C:microtubule"/>
    <property type="evidence" value="ECO:0007669"/>
    <property type="project" value="UniProtKB-KW"/>
</dbReference>
<reference evidence="10" key="1">
    <citation type="journal article" date="2018" name="Nat. Microbiol.">
        <title>Leveraging single-cell genomics to expand the fungal tree of life.</title>
        <authorList>
            <person name="Ahrendt S.R."/>
            <person name="Quandt C.A."/>
            <person name="Ciobanu D."/>
            <person name="Clum A."/>
            <person name="Salamov A."/>
            <person name="Andreopoulos B."/>
            <person name="Cheng J.F."/>
            <person name="Woyke T."/>
            <person name="Pelin A."/>
            <person name="Henrissat B."/>
            <person name="Reynolds N.K."/>
            <person name="Benny G.L."/>
            <person name="Smith M.E."/>
            <person name="James T.Y."/>
            <person name="Grigoriev I.V."/>
        </authorList>
    </citation>
    <scope>NUCLEOTIDE SEQUENCE [LARGE SCALE GENOMIC DNA]</scope>
    <source>
        <strain evidence="10">Benny S71-1</strain>
    </source>
</reference>
<keyword evidence="1 6" id="KW-0493">Microtubule</keyword>
<organism evidence="9 10">
    <name type="scientific">Syncephalis pseudoplumigaleata</name>
    <dbReference type="NCBI Taxonomy" id="1712513"/>
    <lineage>
        <taxon>Eukaryota</taxon>
        <taxon>Fungi</taxon>
        <taxon>Fungi incertae sedis</taxon>
        <taxon>Zoopagomycota</taxon>
        <taxon>Zoopagomycotina</taxon>
        <taxon>Zoopagomycetes</taxon>
        <taxon>Zoopagales</taxon>
        <taxon>Piptocephalidaceae</taxon>
        <taxon>Syncephalis</taxon>
    </lineage>
</organism>
<feature type="compositionally biased region" description="Basic residues" evidence="7">
    <location>
        <begin position="484"/>
        <end position="493"/>
    </location>
</feature>
<feature type="domain" description="Kinesin motor" evidence="8">
    <location>
        <begin position="41"/>
        <end position="367"/>
    </location>
</feature>
<dbReference type="InterPro" id="IPR019821">
    <property type="entry name" value="Kinesin_motor_CS"/>
</dbReference>
<keyword evidence="4 5" id="KW-0505">Motor protein</keyword>
<evidence type="ECO:0000256" key="6">
    <source>
        <dbReference type="RuleBase" id="RU000394"/>
    </source>
</evidence>
<dbReference type="InterPro" id="IPR001752">
    <property type="entry name" value="Kinesin_motor_dom"/>
</dbReference>
<dbReference type="InterPro" id="IPR010994">
    <property type="entry name" value="RuvA_2-like"/>
</dbReference>
<evidence type="ECO:0000256" key="1">
    <source>
        <dbReference type="ARBA" id="ARBA00022701"/>
    </source>
</evidence>
<dbReference type="SUPFAM" id="SSF47781">
    <property type="entry name" value="RuvA domain 2-like"/>
    <property type="match status" value="1"/>
</dbReference>
<dbReference type="GO" id="GO:0008017">
    <property type="term" value="F:microtubule binding"/>
    <property type="evidence" value="ECO:0007669"/>
    <property type="project" value="InterPro"/>
</dbReference>
<dbReference type="AlphaFoldDB" id="A0A4P9Z6E4"/>
<dbReference type="SMART" id="SM00129">
    <property type="entry name" value="KISc"/>
    <property type="match status" value="1"/>
</dbReference>
<evidence type="ECO:0000259" key="8">
    <source>
        <dbReference type="PROSITE" id="PS50067"/>
    </source>
</evidence>
<gene>
    <name evidence="9" type="ORF">SYNPS1DRAFT_26252</name>
</gene>
<dbReference type="PROSITE" id="PS00411">
    <property type="entry name" value="KINESIN_MOTOR_1"/>
    <property type="match status" value="1"/>
</dbReference>
<dbReference type="GO" id="GO:0005875">
    <property type="term" value="C:microtubule associated complex"/>
    <property type="evidence" value="ECO:0007669"/>
    <property type="project" value="TreeGrafter"/>
</dbReference>
<dbReference type="GO" id="GO:0051231">
    <property type="term" value="P:spindle elongation"/>
    <property type="evidence" value="ECO:0007669"/>
    <property type="project" value="TreeGrafter"/>
</dbReference>
<feature type="region of interest" description="Disordered" evidence="7">
    <location>
        <begin position="1"/>
        <end position="35"/>
    </location>
</feature>
<evidence type="ECO:0000256" key="5">
    <source>
        <dbReference type="PROSITE-ProRule" id="PRU00283"/>
    </source>
</evidence>
<dbReference type="Gene3D" id="3.40.850.10">
    <property type="entry name" value="Kinesin motor domain"/>
    <property type="match status" value="1"/>
</dbReference>
<accession>A0A4P9Z6E4</accession>
<feature type="binding site" evidence="5">
    <location>
        <begin position="121"/>
        <end position="128"/>
    </location>
    <ligand>
        <name>ATP</name>
        <dbReference type="ChEBI" id="CHEBI:30616"/>
    </ligand>
</feature>
<dbReference type="GO" id="GO:0005524">
    <property type="term" value="F:ATP binding"/>
    <property type="evidence" value="ECO:0007669"/>
    <property type="project" value="UniProtKB-UniRule"/>
</dbReference>
<dbReference type="PANTHER" id="PTHR47969">
    <property type="entry name" value="CHROMOSOME-ASSOCIATED KINESIN KIF4A-RELATED"/>
    <property type="match status" value="1"/>
</dbReference>
<evidence type="ECO:0000256" key="4">
    <source>
        <dbReference type="ARBA" id="ARBA00023175"/>
    </source>
</evidence>
<dbReference type="Gene3D" id="1.10.150.280">
    <property type="entry name" value="AF1531-like domain"/>
    <property type="match status" value="1"/>
</dbReference>
<evidence type="ECO:0000256" key="2">
    <source>
        <dbReference type="ARBA" id="ARBA00022741"/>
    </source>
</evidence>
<feature type="region of interest" description="Disordered" evidence="7">
    <location>
        <begin position="381"/>
        <end position="447"/>
    </location>
</feature>
<dbReference type="InterPro" id="IPR036961">
    <property type="entry name" value="Kinesin_motor_dom_sf"/>
</dbReference>
<dbReference type="GO" id="GO:0007018">
    <property type="term" value="P:microtubule-based movement"/>
    <property type="evidence" value="ECO:0007669"/>
    <property type="project" value="InterPro"/>
</dbReference>
<feature type="compositionally biased region" description="Basic and acidic residues" evidence="7">
    <location>
        <begin position="433"/>
        <end position="447"/>
    </location>
</feature>
<dbReference type="Pfam" id="PF00225">
    <property type="entry name" value="Kinesin"/>
    <property type="match status" value="1"/>
</dbReference>
<keyword evidence="3 5" id="KW-0067">ATP-binding</keyword>
<dbReference type="Proteomes" id="UP000278143">
    <property type="component" value="Unassembled WGS sequence"/>
</dbReference>
<protein>
    <recommendedName>
        <fullName evidence="6">Kinesin-like protein</fullName>
    </recommendedName>
</protein>
<sequence>MTIAGKQKARPGQKRLSNSSIASTDSVKSATSSSAGGREHQIKVLCRVRPFLAHENEDATVRVDGTAVEISNIRSRDEVYRFNFDGCYDARVSQGRLFKQHIEPLVENVFKGMSTTVFCYGVTGAGKTHTIQGSEKQPGIIPRTLRLILDAKQRDPNMAVRISYMEIYREIVYDLLIPRDANPASGLAIREDAQRNIFVAQLSESDGQSLWQHTVDDYAEFERLYRQACKGRSTASTKLNGNSSRSHAILVVYVDIKDKTSGRKLCGRVHLIDLAGSEDNRRTENGRDRMAESGAINRSLFVLGQVVEALNNGSTRIPFRDSKMTRILQDSLGGKSLGLMIVNVAPGHEFYQDTINTLNFAKKSKTIVNKAAITEVDERPPAVRAGARGHLGKPVRTVANGSAEKGKNKRAHDGGGQEMKQEPRRPTPSFSELRAREKQRNPHMSKEELEECVSRMLEQKLKEMQQGGSIFEPAVQEEAEEPKRKRVRKRKSSLGKEQSMTETAEVATFLSPATKTKNAKAYILRAKQLEKNGELKAALGLYEQGAAQNNKENKRPLQFGSSLLNNLKNALTKPRNDAPAALATPPSILSDGHSMEISPRATTEERLLNAFNSMDMRIIKKFKNIGTKRAQQIVEYIDEHGPLKSLQELSRAGISFNVLENIIKCIEHWQKE</sequence>